<dbReference type="PANTHER" id="PTHR30126">
    <property type="entry name" value="HTH-TYPE TRANSCRIPTIONAL REGULATOR"/>
    <property type="match status" value="1"/>
</dbReference>
<evidence type="ECO:0000313" key="6">
    <source>
        <dbReference type="EMBL" id="QBG36382.1"/>
    </source>
</evidence>
<dbReference type="PRINTS" id="PR00039">
    <property type="entry name" value="HTHLYSR"/>
</dbReference>
<dbReference type="KEGG" id="lsd:EMK97_11980"/>
<keyword evidence="2" id="KW-0805">Transcription regulation</keyword>
<evidence type="ECO:0000256" key="2">
    <source>
        <dbReference type="ARBA" id="ARBA00023015"/>
    </source>
</evidence>
<dbReference type="Pfam" id="PF03466">
    <property type="entry name" value="LysR_substrate"/>
    <property type="match status" value="1"/>
</dbReference>
<dbReference type="InterPro" id="IPR036388">
    <property type="entry name" value="WH-like_DNA-bd_sf"/>
</dbReference>
<dbReference type="SUPFAM" id="SSF46785">
    <property type="entry name" value="Winged helix' DNA-binding domain"/>
    <property type="match status" value="1"/>
</dbReference>
<reference evidence="6 7" key="1">
    <citation type="submission" date="2018-12" db="EMBL/GenBank/DDBJ databases">
        <title>Complete genome of Litorilituus sediminis.</title>
        <authorList>
            <person name="Liu A."/>
            <person name="Rong J."/>
        </authorList>
    </citation>
    <scope>NUCLEOTIDE SEQUENCE [LARGE SCALE GENOMIC DNA]</scope>
    <source>
        <strain evidence="6 7">JCM 17549</strain>
    </source>
</reference>
<dbReference type="Pfam" id="PF00126">
    <property type="entry name" value="HTH_1"/>
    <property type="match status" value="1"/>
</dbReference>
<evidence type="ECO:0000313" key="7">
    <source>
        <dbReference type="Proteomes" id="UP000290244"/>
    </source>
</evidence>
<organism evidence="6 7">
    <name type="scientific">Litorilituus sediminis</name>
    <dbReference type="NCBI Taxonomy" id="718192"/>
    <lineage>
        <taxon>Bacteria</taxon>
        <taxon>Pseudomonadati</taxon>
        <taxon>Pseudomonadota</taxon>
        <taxon>Gammaproteobacteria</taxon>
        <taxon>Alteromonadales</taxon>
        <taxon>Colwelliaceae</taxon>
        <taxon>Litorilituus</taxon>
    </lineage>
</organism>
<dbReference type="PANTHER" id="PTHR30126:SF2">
    <property type="entry name" value="HTH-TYPE TRANSCRIPTIONAL REGULATOR YJIE"/>
    <property type="match status" value="1"/>
</dbReference>
<dbReference type="RefSeq" id="WP_130602480.1">
    <property type="nucleotide sequence ID" value="NZ_CP034759.1"/>
</dbReference>
<protein>
    <submittedName>
        <fullName evidence="6">LysR family transcriptional regulator</fullName>
    </submittedName>
</protein>
<dbReference type="OrthoDB" id="6971749at2"/>
<dbReference type="AlphaFoldDB" id="A0A4P6P9W0"/>
<gene>
    <name evidence="6" type="ORF">EMK97_11980</name>
</gene>
<dbReference type="GO" id="GO:0000976">
    <property type="term" value="F:transcription cis-regulatory region binding"/>
    <property type="evidence" value="ECO:0007669"/>
    <property type="project" value="TreeGrafter"/>
</dbReference>
<comment type="similarity">
    <text evidence="1">Belongs to the LysR transcriptional regulatory family.</text>
</comment>
<name>A0A4P6P9W0_9GAMM</name>
<dbReference type="InterPro" id="IPR036390">
    <property type="entry name" value="WH_DNA-bd_sf"/>
</dbReference>
<dbReference type="EMBL" id="CP034759">
    <property type="protein sequence ID" value="QBG36382.1"/>
    <property type="molecule type" value="Genomic_DNA"/>
</dbReference>
<evidence type="ECO:0000256" key="1">
    <source>
        <dbReference type="ARBA" id="ARBA00009437"/>
    </source>
</evidence>
<dbReference type="Proteomes" id="UP000290244">
    <property type="component" value="Chromosome"/>
</dbReference>
<keyword evidence="4" id="KW-0804">Transcription</keyword>
<keyword evidence="7" id="KW-1185">Reference proteome</keyword>
<dbReference type="Gene3D" id="3.40.190.10">
    <property type="entry name" value="Periplasmic binding protein-like II"/>
    <property type="match status" value="2"/>
</dbReference>
<evidence type="ECO:0000256" key="3">
    <source>
        <dbReference type="ARBA" id="ARBA00023125"/>
    </source>
</evidence>
<proteinExistence type="inferred from homology"/>
<dbReference type="GO" id="GO:0003700">
    <property type="term" value="F:DNA-binding transcription factor activity"/>
    <property type="evidence" value="ECO:0007669"/>
    <property type="project" value="InterPro"/>
</dbReference>
<evidence type="ECO:0000259" key="5">
    <source>
        <dbReference type="PROSITE" id="PS50931"/>
    </source>
</evidence>
<accession>A0A4P6P9W0</accession>
<evidence type="ECO:0000256" key="4">
    <source>
        <dbReference type="ARBA" id="ARBA00023163"/>
    </source>
</evidence>
<keyword evidence="3" id="KW-0238">DNA-binding</keyword>
<dbReference type="SUPFAM" id="SSF53850">
    <property type="entry name" value="Periplasmic binding protein-like II"/>
    <property type="match status" value="1"/>
</dbReference>
<feature type="domain" description="HTH lysR-type" evidence="5">
    <location>
        <begin position="1"/>
        <end position="60"/>
    </location>
</feature>
<sequence>MDLQIKWLKDFLQLSQSLSFSDAANMRHVSQPAFSRRIQSLENHLNCKLVNRLSSPIQLTAQGELFAQTCQQVLTTLEQGVSQINPTLADKQQVKFAATHTLATGVFPALLEHINQFSNNISCKLHIADADDCVDLLNSQQCDYLLAFTDPLLNKYQQDSLLLAQVKLLPVCKVDKQGQPLYHLDQKQAEAIPYLAYQQNIFLGRSVAQVIKQNRQQAKLVKNIESSMADGLKMMALKGLGVAWIPEFSLQSEIDNQQLIVCGDEHWHSQLEVRLYRKQQTTPAFNSLWNSLAKIKL</sequence>
<dbReference type="InterPro" id="IPR000847">
    <property type="entry name" value="LysR_HTH_N"/>
</dbReference>
<dbReference type="PROSITE" id="PS50931">
    <property type="entry name" value="HTH_LYSR"/>
    <property type="match status" value="1"/>
</dbReference>
<dbReference type="InterPro" id="IPR005119">
    <property type="entry name" value="LysR_subst-bd"/>
</dbReference>
<dbReference type="Gene3D" id="1.10.10.10">
    <property type="entry name" value="Winged helix-like DNA-binding domain superfamily/Winged helix DNA-binding domain"/>
    <property type="match status" value="1"/>
</dbReference>